<name>A0A5E6RQD1_PSEFL</name>
<dbReference type="AlphaFoldDB" id="A0A5E6RQD1"/>
<dbReference type="Proteomes" id="UP000399692">
    <property type="component" value="Unassembled WGS sequence"/>
</dbReference>
<dbReference type="EMBL" id="CABVHF010000003">
    <property type="protein sequence ID" value="VVM68993.1"/>
    <property type="molecule type" value="Genomic_DNA"/>
</dbReference>
<proteinExistence type="predicted"/>
<accession>A0A5E6RQD1</accession>
<evidence type="ECO:0000313" key="1">
    <source>
        <dbReference type="EMBL" id="VVM68993.1"/>
    </source>
</evidence>
<reference evidence="1 2" key="1">
    <citation type="submission" date="2019-09" db="EMBL/GenBank/DDBJ databases">
        <authorList>
            <person name="Chandra G."/>
            <person name="Truman W A."/>
        </authorList>
    </citation>
    <scope>NUCLEOTIDE SEQUENCE [LARGE SCALE GENOMIC DNA]</scope>
    <source>
        <strain evidence="1">PS631</strain>
    </source>
</reference>
<protein>
    <submittedName>
        <fullName evidence="1">Uncharacterized protein</fullName>
    </submittedName>
</protein>
<organism evidence="1 2">
    <name type="scientific">Pseudomonas fluorescens</name>
    <dbReference type="NCBI Taxonomy" id="294"/>
    <lineage>
        <taxon>Bacteria</taxon>
        <taxon>Pseudomonadati</taxon>
        <taxon>Pseudomonadota</taxon>
        <taxon>Gammaproteobacteria</taxon>
        <taxon>Pseudomonadales</taxon>
        <taxon>Pseudomonadaceae</taxon>
        <taxon>Pseudomonas</taxon>
    </lineage>
</organism>
<gene>
    <name evidence="1" type="ORF">PS631_01704</name>
</gene>
<evidence type="ECO:0000313" key="2">
    <source>
        <dbReference type="Proteomes" id="UP000399692"/>
    </source>
</evidence>
<sequence>MSSIPRSLRDIRLISNFQYCAIQGCLLTLPGENHHTQNFDGGLVMVANYVAGDFFRNGVPRRQHIRKLLSHGIHQNTASTVNSHTVRLHNL</sequence>
<dbReference type="PROSITE" id="PS51257">
    <property type="entry name" value="PROKAR_LIPOPROTEIN"/>
    <property type="match status" value="1"/>
</dbReference>